<sequence length="899" mass="87799">MDTAADEAFDGSETLSTPDGTGLSLREAIALASAGDRIEFTAALDGQTITILSDNGHIVIDKDLTIDGDRDNDGNADITISGSDVERGFFIGDPDNLNEIGDAADGTSNVADVLLEGIAIANGGGEGGDGGKNGGGGGMGAGGAVFINDDGSLTLRDVILTDYSATGGDGGAGASGSSGGGGGGGMRGAGGKGDDNEDGEDQGGGGGGAIFSEAGASATLDDTTDLQSGATGGGQVTINYTDANTVLHENVPILVDATGTPIILDSNNQFNGYTLQVTERSDYGSSANTTRPLVKVINDASTLYIDSMGIDAHGDRILIDTTGQAVRDANGDYIWLTVPAGGGSGGGDNAGTTKFFAGHGEVPGNFVTGQTGNDGGDFGGGGGGTDDGQGFSGPDDNFWSNRLKGGGDGGDGGFGGGGGGGGNADGKFSSGNGGNGGYGGYGGGGGGGGVYRLGGEWTGAPTKGGAGGLGGGDGASGGNLINEELKGGGGGGGAGLGGAIFIREDGHLTIEDNITGTRALGAGGSVIGGIGGTDIASDGEAAGEFLYIQGNNTVTISIGTDAIRTITGDQTVGSITDESGLTGGVGKGSLEKTGDGQLVIEHLAISGDLAVNAGILQASGRTGTLSVANDGTLAFKLSNNFDALKVRGDASPDTETPAIPAQGAYTAFEGIETAISMGDTFTFTYEGTEYTATVTGDNTSNNGTLSALLNLQDDINNAAGSSGTLGANQVRVLSLGRDIVLQVDTANPNIATATLVGGTFTDTDGSLSANASFNAVAYAGRTSSVIPGDDGSDTDINLGGTLVVDASNITANLGDTFTLIDNLAISNTVTGSFTTVKSTGLASGLAFKVLTDGGDGNDIVLQVIEETNDAPTLSGGPYAFTATDEDTASTGVLISTLLA</sequence>
<protein>
    <submittedName>
        <fullName evidence="2">Uncharacterized protein</fullName>
    </submittedName>
</protein>
<dbReference type="AlphaFoldDB" id="A0A1H6V127"/>
<accession>A0A1H6V127</accession>
<proteinExistence type="predicted"/>
<feature type="region of interest" description="Disordered" evidence="1">
    <location>
        <begin position="166"/>
        <end position="212"/>
    </location>
</feature>
<feature type="compositionally biased region" description="Acidic residues" evidence="1">
    <location>
        <begin position="1"/>
        <end position="10"/>
    </location>
</feature>
<dbReference type="EMBL" id="FNYH01000023">
    <property type="protein sequence ID" value="SEI93965.1"/>
    <property type="molecule type" value="Genomic_DNA"/>
</dbReference>
<feature type="non-terminal residue" evidence="2">
    <location>
        <position position="899"/>
    </location>
</feature>
<keyword evidence="3" id="KW-1185">Reference proteome</keyword>
<gene>
    <name evidence="2" type="ORF">SAMN05421831_1235</name>
</gene>
<evidence type="ECO:0000256" key="1">
    <source>
        <dbReference type="SAM" id="MobiDB-lite"/>
    </source>
</evidence>
<dbReference type="STRING" id="64971.SAMN05421831_1235"/>
<feature type="compositionally biased region" description="Gly residues" evidence="1">
    <location>
        <begin position="404"/>
        <end position="418"/>
    </location>
</feature>
<feature type="compositionally biased region" description="Gly residues" evidence="1">
    <location>
        <begin position="372"/>
        <end position="391"/>
    </location>
</feature>
<feature type="region of interest" description="Disordered" evidence="1">
    <location>
        <begin position="368"/>
        <end position="418"/>
    </location>
</feature>
<dbReference type="Proteomes" id="UP000242999">
    <property type="component" value="Unassembled WGS sequence"/>
</dbReference>
<feature type="compositionally biased region" description="Gly residues" evidence="1">
    <location>
        <begin position="167"/>
        <end position="191"/>
    </location>
</feature>
<reference evidence="3" key="1">
    <citation type="submission" date="2016-10" db="EMBL/GenBank/DDBJ databases">
        <authorList>
            <person name="Varghese N."/>
            <person name="Submissions S."/>
        </authorList>
    </citation>
    <scope>NUCLEOTIDE SEQUENCE [LARGE SCALE GENOMIC DNA]</scope>
    <source>
        <strain evidence="3">DSM 7165</strain>
    </source>
</reference>
<evidence type="ECO:0000313" key="3">
    <source>
        <dbReference type="Proteomes" id="UP000242999"/>
    </source>
</evidence>
<evidence type="ECO:0000313" key="2">
    <source>
        <dbReference type="EMBL" id="SEI93965.1"/>
    </source>
</evidence>
<feature type="region of interest" description="Disordered" evidence="1">
    <location>
        <begin position="1"/>
        <end position="20"/>
    </location>
</feature>
<name>A0A1H6V127_9GAMM</name>
<organism evidence="2 3">
    <name type="scientific">Allopseudospirillum japonicum</name>
    <dbReference type="NCBI Taxonomy" id="64971"/>
    <lineage>
        <taxon>Bacteria</taxon>
        <taxon>Pseudomonadati</taxon>
        <taxon>Pseudomonadota</taxon>
        <taxon>Gammaproteobacteria</taxon>
        <taxon>Oceanospirillales</taxon>
        <taxon>Oceanospirillaceae</taxon>
        <taxon>Allopseudospirillum</taxon>
    </lineage>
</organism>